<evidence type="ECO:0000256" key="1">
    <source>
        <dbReference type="ARBA" id="ARBA00029464"/>
    </source>
</evidence>
<comment type="caution">
    <text evidence="3">The sequence shown here is derived from an EMBL/GenBank/DDBJ whole genome shotgun (WGS) entry which is preliminary data.</text>
</comment>
<reference evidence="3 4" key="1">
    <citation type="submission" date="2023-08" db="EMBL/GenBank/DDBJ databases">
        <title>Annotated Genome Sequence of Vanrija albida AlHP1.</title>
        <authorList>
            <person name="Herzog R."/>
        </authorList>
    </citation>
    <scope>NUCLEOTIDE SEQUENCE [LARGE SCALE GENOMIC DNA]</scope>
    <source>
        <strain evidence="3 4">AlHP1</strain>
    </source>
</reference>
<sequence>MTSPTIAQTITNSRDVLIPNLGWQTAVTIIYPDDFDEKRKYPAVLGAHPIGSCKKQTAGNVYGVALAQAGFVVVTFDASFQGSSGGHPRNIEDPGLRVSDFRFVLDYMVTLPYIDSEKIGAYGICGGGGYVVAATMTDFRIKACVSITGVNFGRLMREGFSQYNPVEALKGIAAQRTAEARGAERKQVQYLFPRVEDAKKTTTDVDLVEATDYYRNRSPHRCALTSGLLSFNAAATMWDDYAHAEVLLTQPFMAVVGDIPGGFGAYRDGNEIYARAASAEKELVVLAGITHYELYDHPKAAGKALESITPFFKKHLV</sequence>
<dbReference type="SUPFAM" id="SSF53474">
    <property type="entry name" value="alpha/beta-Hydrolases"/>
    <property type="match status" value="1"/>
</dbReference>
<comment type="similarity">
    <text evidence="1">Belongs to the polyketide transferase af380 family.</text>
</comment>
<gene>
    <name evidence="3" type="ORF">Q8F55_007741</name>
</gene>
<evidence type="ECO:0000259" key="2">
    <source>
        <dbReference type="Pfam" id="PF02129"/>
    </source>
</evidence>
<dbReference type="Proteomes" id="UP001565368">
    <property type="component" value="Unassembled WGS sequence"/>
</dbReference>
<dbReference type="InterPro" id="IPR000383">
    <property type="entry name" value="Xaa-Pro-like_dom"/>
</dbReference>
<dbReference type="RefSeq" id="XP_069206002.1">
    <property type="nucleotide sequence ID" value="XM_069356161.1"/>
</dbReference>
<dbReference type="EMBL" id="JBBXJM010000006">
    <property type="protein sequence ID" value="KAL1406058.1"/>
    <property type="molecule type" value="Genomic_DNA"/>
</dbReference>
<keyword evidence="4" id="KW-1185">Reference proteome</keyword>
<dbReference type="Gene3D" id="3.40.50.1820">
    <property type="entry name" value="alpha/beta hydrolase"/>
    <property type="match status" value="1"/>
</dbReference>
<organism evidence="3 4">
    <name type="scientific">Vanrija albida</name>
    <dbReference type="NCBI Taxonomy" id="181172"/>
    <lineage>
        <taxon>Eukaryota</taxon>
        <taxon>Fungi</taxon>
        <taxon>Dikarya</taxon>
        <taxon>Basidiomycota</taxon>
        <taxon>Agaricomycotina</taxon>
        <taxon>Tremellomycetes</taxon>
        <taxon>Trichosporonales</taxon>
        <taxon>Trichosporonaceae</taxon>
        <taxon>Vanrija</taxon>
    </lineage>
</organism>
<dbReference type="Pfam" id="PF02129">
    <property type="entry name" value="Peptidase_S15"/>
    <property type="match status" value="1"/>
</dbReference>
<dbReference type="PANTHER" id="PTHR47751:SF1">
    <property type="entry name" value="SUPERFAMILY HYDROLASE, PUTATIVE (AFU_ORTHOLOGUE AFUA_2G16580)-RELATED"/>
    <property type="match status" value="1"/>
</dbReference>
<evidence type="ECO:0000313" key="3">
    <source>
        <dbReference type="EMBL" id="KAL1406058.1"/>
    </source>
</evidence>
<proteinExistence type="inferred from homology"/>
<dbReference type="Gene3D" id="1.10.10.800">
    <property type="match status" value="1"/>
</dbReference>
<dbReference type="GeneID" id="95988784"/>
<dbReference type="InterPro" id="IPR029058">
    <property type="entry name" value="AB_hydrolase_fold"/>
</dbReference>
<feature type="domain" description="Xaa-Pro dipeptidyl-peptidase-like" evidence="2">
    <location>
        <begin position="26"/>
        <end position="149"/>
    </location>
</feature>
<accession>A0ABR3PUF0</accession>
<evidence type="ECO:0000313" key="4">
    <source>
        <dbReference type="Proteomes" id="UP001565368"/>
    </source>
</evidence>
<name>A0ABR3PUF0_9TREE</name>
<dbReference type="InterPro" id="IPR051411">
    <property type="entry name" value="Polyketide_trans_af380"/>
</dbReference>
<dbReference type="PANTHER" id="PTHR47751">
    <property type="entry name" value="SUPERFAMILY HYDROLASE, PUTATIVE (AFU_ORTHOLOGUE AFUA_2G16580)-RELATED"/>
    <property type="match status" value="1"/>
</dbReference>
<protein>
    <recommendedName>
        <fullName evidence="2">Xaa-Pro dipeptidyl-peptidase-like domain-containing protein</fullName>
    </recommendedName>
</protein>